<dbReference type="PANTHER" id="PTHR24960">
    <property type="entry name" value="PHOTOSYSTEM I IRON-SULFUR CENTER-RELATED"/>
    <property type="match status" value="1"/>
</dbReference>
<accession>A0A2H4ZPY4</accession>
<evidence type="ECO:0000256" key="3">
    <source>
        <dbReference type="ARBA" id="ARBA00023004"/>
    </source>
</evidence>
<keyword evidence="4" id="KW-0411">Iron-sulfur</keyword>
<dbReference type="InterPro" id="IPR050157">
    <property type="entry name" value="PSI_iron-sulfur_center"/>
</dbReference>
<keyword evidence="3" id="KW-0408">Iron</keyword>
<geneLocation type="plastid" evidence="6"/>
<dbReference type="Pfam" id="PF12617">
    <property type="entry name" value="LdpA_C"/>
    <property type="match status" value="1"/>
</dbReference>
<dbReference type="InterPro" id="IPR017900">
    <property type="entry name" value="4Fe4S_Fe_S_CS"/>
</dbReference>
<dbReference type="PANTHER" id="PTHR24960:SF79">
    <property type="entry name" value="PHOTOSYSTEM I IRON-SULFUR CENTER"/>
    <property type="match status" value="1"/>
</dbReference>
<dbReference type="Pfam" id="PF25160">
    <property type="entry name" value="LdpA_Fe-S-bd"/>
    <property type="match status" value="1"/>
</dbReference>
<evidence type="ECO:0000256" key="2">
    <source>
        <dbReference type="ARBA" id="ARBA00022723"/>
    </source>
</evidence>
<dbReference type="AlphaFoldDB" id="A0A2H4ZPY4"/>
<sequence>MQTNDLIGLEPEGSFRSGKWVKLICGASNEDLASIEDLCGIYSLVGVDCIDVAPNPAVMAAARRGIKWAMERGSKQPWLMISLSDGDDPHFRKAWFDADICPFDCTRPCQRICPTVAITTDSGIIPELCYGCGRCLPSCPFGLINASSQLINAEDIPKLLMELSPDAIELHTQLGRLKPFEERVNQIKTSGISLNRLAISFGLETSGKQHRFRDLNIELWERYRLIRQSNLYPIWQLDGRPMSGDIGIGTAYASIRLLKTLLPVLPPGPLQLAGGTNSQTLLLIEQNFPNKSIHKRKVNGVAFGGIARRLLQPLIVEAETMGFRLLTHSALRDEAVRLAYGLVSPWRRR</sequence>
<feature type="domain" description="4Fe-4S ferredoxin-type" evidence="5">
    <location>
        <begin position="120"/>
        <end position="149"/>
    </location>
</feature>
<evidence type="ECO:0000313" key="6">
    <source>
        <dbReference type="EMBL" id="AUG32578.1"/>
    </source>
</evidence>
<dbReference type="InterPro" id="IPR057431">
    <property type="entry name" value="LdpA_Fe-S-bd"/>
</dbReference>
<dbReference type="GO" id="GO:0046872">
    <property type="term" value="F:metal ion binding"/>
    <property type="evidence" value="ECO:0007669"/>
    <property type="project" value="UniProtKB-KW"/>
</dbReference>
<proteinExistence type="predicted"/>
<name>A0A2H4ZPY4_9EUKA</name>
<dbReference type="PROSITE" id="PS51379">
    <property type="entry name" value="4FE4S_FER_2"/>
    <property type="match status" value="2"/>
</dbReference>
<dbReference type="PROSITE" id="PS00198">
    <property type="entry name" value="4FE4S_FER_1"/>
    <property type="match status" value="1"/>
</dbReference>
<keyword evidence="6" id="KW-0934">Plastid</keyword>
<gene>
    <name evidence="6" type="ORF">PLO_590</name>
</gene>
<feature type="domain" description="4Fe-4S ferredoxin-type" evidence="5">
    <location>
        <begin position="92"/>
        <end position="119"/>
    </location>
</feature>
<keyword evidence="2" id="KW-0479">Metal-binding</keyword>
<organism evidence="6">
    <name type="scientific">Paulinella longichromatophora</name>
    <dbReference type="NCBI Taxonomy" id="1708747"/>
    <lineage>
        <taxon>Eukaryota</taxon>
        <taxon>Sar</taxon>
        <taxon>Rhizaria</taxon>
        <taxon>Cercozoa</taxon>
        <taxon>Imbricatea</taxon>
        <taxon>Silicofilosea</taxon>
        <taxon>Euglyphida</taxon>
        <taxon>Paulinellidae</taxon>
        <taxon>Paulinella</taxon>
    </lineage>
</organism>
<dbReference type="Gene3D" id="3.30.70.20">
    <property type="match status" value="1"/>
</dbReference>
<dbReference type="GO" id="GO:0051539">
    <property type="term" value="F:4 iron, 4 sulfur cluster binding"/>
    <property type="evidence" value="ECO:0007669"/>
    <property type="project" value="UniProtKB-KW"/>
</dbReference>
<dbReference type="InterPro" id="IPR021039">
    <property type="entry name" value="Fe-S-bd_prot_LdpA_C"/>
</dbReference>
<keyword evidence="1" id="KW-0004">4Fe-4S</keyword>
<evidence type="ECO:0000256" key="1">
    <source>
        <dbReference type="ARBA" id="ARBA00022485"/>
    </source>
</evidence>
<evidence type="ECO:0000259" key="5">
    <source>
        <dbReference type="PROSITE" id="PS51379"/>
    </source>
</evidence>
<protein>
    <submittedName>
        <fullName evidence="6">Putative ldpA protein</fullName>
    </submittedName>
</protein>
<reference evidence="6" key="1">
    <citation type="submission" date="2017-10" db="EMBL/GenBank/DDBJ databases">
        <title>Paulinella longichromatophora chromatophore genome.</title>
        <authorList>
            <person name="Lhee D."/>
            <person name="Yoon H.S."/>
        </authorList>
    </citation>
    <scope>NUCLEOTIDE SEQUENCE</scope>
</reference>
<dbReference type="SUPFAM" id="SSF54862">
    <property type="entry name" value="4Fe-4S ferredoxins"/>
    <property type="match status" value="1"/>
</dbReference>
<evidence type="ECO:0000256" key="4">
    <source>
        <dbReference type="ARBA" id="ARBA00023014"/>
    </source>
</evidence>
<dbReference type="InterPro" id="IPR017896">
    <property type="entry name" value="4Fe4S_Fe-S-bd"/>
</dbReference>
<dbReference type="EMBL" id="MG264610">
    <property type="protein sequence ID" value="AUG32578.1"/>
    <property type="molecule type" value="Genomic_DNA"/>
</dbReference>